<name>A0A7S3EDQ9_9RHOD</name>
<comment type="similarity">
    <text evidence="7">Belongs to the QueC family.</text>
</comment>
<organism evidence="10">
    <name type="scientific">Rhodosorus marinus</name>
    <dbReference type="NCBI Taxonomy" id="101924"/>
    <lineage>
        <taxon>Eukaryota</taxon>
        <taxon>Rhodophyta</taxon>
        <taxon>Stylonematophyceae</taxon>
        <taxon>Stylonematales</taxon>
        <taxon>Stylonemataceae</taxon>
        <taxon>Rhodosorus</taxon>
    </lineage>
</organism>
<evidence type="ECO:0000313" key="10">
    <source>
        <dbReference type="EMBL" id="CAE0047377.1"/>
    </source>
</evidence>
<dbReference type="PANTHER" id="PTHR42914:SF1">
    <property type="entry name" value="7-CYANO-7-DEAZAGUANINE SYNTHASE"/>
    <property type="match status" value="1"/>
</dbReference>
<keyword evidence="5" id="KW-0862">Zinc</keyword>
<dbReference type="GO" id="GO:0016874">
    <property type="term" value="F:ligase activity"/>
    <property type="evidence" value="ECO:0007669"/>
    <property type="project" value="UniProtKB-KW"/>
</dbReference>
<keyword evidence="6" id="KW-0067">ATP-binding</keyword>
<comment type="catalytic activity">
    <reaction evidence="9">
        <text>7-carboxy-7-carbaguanine + NH4(+) + 2 ATP = 7-cyano-7-carbaguanine + 2 AMP + 2 diphosphate + 2 H(+)</text>
        <dbReference type="Rhea" id="RHEA:27982"/>
        <dbReference type="ChEBI" id="CHEBI:15378"/>
        <dbReference type="ChEBI" id="CHEBI:28938"/>
        <dbReference type="ChEBI" id="CHEBI:30616"/>
        <dbReference type="ChEBI" id="CHEBI:33019"/>
        <dbReference type="ChEBI" id="CHEBI:45075"/>
        <dbReference type="ChEBI" id="CHEBI:61036"/>
        <dbReference type="ChEBI" id="CHEBI:456215"/>
        <dbReference type="EC" id="6.3.4.20"/>
    </reaction>
</comment>
<dbReference type="GO" id="GO:0046872">
    <property type="term" value="F:metal ion binding"/>
    <property type="evidence" value="ECO:0007669"/>
    <property type="project" value="UniProtKB-KW"/>
</dbReference>
<keyword evidence="2" id="KW-0436">Ligase</keyword>
<reference evidence="10" key="1">
    <citation type="submission" date="2021-01" db="EMBL/GenBank/DDBJ databases">
        <authorList>
            <person name="Corre E."/>
            <person name="Pelletier E."/>
            <person name="Niang G."/>
            <person name="Scheremetjew M."/>
            <person name="Finn R."/>
            <person name="Kale V."/>
            <person name="Holt S."/>
            <person name="Cochrane G."/>
            <person name="Meng A."/>
            <person name="Brown T."/>
            <person name="Cohen L."/>
        </authorList>
    </citation>
    <scope>NUCLEOTIDE SEQUENCE</scope>
    <source>
        <strain evidence="10">CCMP 769</strain>
    </source>
</reference>
<dbReference type="Pfam" id="PF06508">
    <property type="entry name" value="QueC"/>
    <property type="match status" value="1"/>
</dbReference>
<dbReference type="AlphaFoldDB" id="A0A7S3EDQ9"/>
<dbReference type="SUPFAM" id="SSF52402">
    <property type="entry name" value="Adenine nucleotide alpha hydrolases-like"/>
    <property type="match status" value="1"/>
</dbReference>
<evidence type="ECO:0000256" key="2">
    <source>
        <dbReference type="ARBA" id="ARBA00022598"/>
    </source>
</evidence>
<dbReference type="PANTHER" id="PTHR42914">
    <property type="entry name" value="7-CYANO-7-DEAZAGUANINE SYNTHASE"/>
    <property type="match status" value="1"/>
</dbReference>
<keyword evidence="4" id="KW-0547">Nucleotide-binding</keyword>
<dbReference type="CDD" id="cd01995">
    <property type="entry name" value="QueC-like"/>
    <property type="match status" value="1"/>
</dbReference>
<dbReference type="HAMAP" id="MF_01633">
    <property type="entry name" value="QueC"/>
    <property type="match status" value="1"/>
</dbReference>
<keyword evidence="3" id="KW-0479">Metal-binding</keyword>
<protein>
    <recommendedName>
        <fullName evidence="8">7-cyano-7-deazaguanine synthase</fullName>
        <ecNumber evidence="8">6.3.4.20</ecNumber>
    </recommendedName>
</protein>
<dbReference type="InterPro" id="IPR018317">
    <property type="entry name" value="QueC"/>
</dbReference>
<dbReference type="PIRSF" id="PIRSF006293">
    <property type="entry name" value="ExsB"/>
    <property type="match status" value="1"/>
</dbReference>
<evidence type="ECO:0000256" key="9">
    <source>
        <dbReference type="ARBA" id="ARBA00047890"/>
    </source>
</evidence>
<dbReference type="GO" id="GO:0005524">
    <property type="term" value="F:ATP binding"/>
    <property type="evidence" value="ECO:0007669"/>
    <property type="project" value="UniProtKB-KW"/>
</dbReference>
<dbReference type="EMBL" id="HBHW01019821">
    <property type="protein sequence ID" value="CAE0047377.1"/>
    <property type="molecule type" value="Transcribed_RNA"/>
</dbReference>
<evidence type="ECO:0000256" key="3">
    <source>
        <dbReference type="ARBA" id="ARBA00022723"/>
    </source>
</evidence>
<accession>A0A7S3EDQ9</accession>
<dbReference type="InterPro" id="IPR014729">
    <property type="entry name" value="Rossmann-like_a/b/a_fold"/>
</dbReference>
<gene>
    <name evidence="10" type="ORF">RMAR00112_LOCUS15356</name>
</gene>
<dbReference type="Gene3D" id="3.40.50.620">
    <property type="entry name" value="HUPs"/>
    <property type="match status" value="1"/>
</dbReference>
<comment type="pathway">
    <text evidence="1">Purine metabolism; 7-cyano-7-deazaguanine biosynthesis.</text>
</comment>
<evidence type="ECO:0000256" key="6">
    <source>
        <dbReference type="ARBA" id="ARBA00022840"/>
    </source>
</evidence>
<proteinExistence type="inferred from homology"/>
<dbReference type="EC" id="6.3.4.20" evidence="8"/>
<evidence type="ECO:0000256" key="4">
    <source>
        <dbReference type="ARBA" id="ARBA00022741"/>
    </source>
</evidence>
<evidence type="ECO:0000256" key="5">
    <source>
        <dbReference type="ARBA" id="ARBA00022833"/>
    </source>
</evidence>
<evidence type="ECO:0000256" key="7">
    <source>
        <dbReference type="ARBA" id="ARBA00037993"/>
    </source>
</evidence>
<evidence type="ECO:0000256" key="1">
    <source>
        <dbReference type="ARBA" id="ARBA00005061"/>
    </source>
</evidence>
<evidence type="ECO:0000256" key="8">
    <source>
        <dbReference type="ARBA" id="ARBA00039149"/>
    </source>
</evidence>
<dbReference type="NCBIfam" id="TIGR00364">
    <property type="entry name" value="7-cyano-7-deazaguanine synthase QueC"/>
    <property type="match status" value="1"/>
</dbReference>
<sequence>MLSTAVGLTRTWSTAFNLVNSWRRCVSSGPRQTAIVLLSGGLDSATVLAIAGERFRCIALSFDYGQRHKHELLAAKELATYMKASKHVVVKLDLRVIGGSALTTDDIEVPKGRKNDEMSKSIPVTYVPARNTIFLSYAMALAETHASDHIFIGANAVDYSGYPDCRPEYFEAFQNMAKLATKRSVESAESKLEIHAPLLNWRKQKIIREGLARGVDYSMTHSCYDPAENGAPCKSCDSCELRRTAFLELGFKEDPVVSRYR</sequence>